<name>A0AA88A9D0_FICCA</name>
<reference evidence="1" key="1">
    <citation type="submission" date="2023-07" db="EMBL/GenBank/DDBJ databases">
        <title>draft genome sequence of fig (Ficus carica).</title>
        <authorList>
            <person name="Takahashi T."/>
            <person name="Nishimura K."/>
        </authorList>
    </citation>
    <scope>NUCLEOTIDE SEQUENCE</scope>
</reference>
<dbReference type="EMBL" id="BTGU01000038">
    <property type="protein sequence ID" value="GMN51644.1"/>
    <property type="molecule type" value="Genomic_DNA"/>
</dbReference>
<keyword evidence="2" id="KW-1185">Reference proteome</keyword>
<proteinExistence type="predicted"/>
<sequence length="136" mass="14899">MPKISGTTPDVTAWSNRSCTVTMRQVTCKREAPRSDEDIGGVSAMGTPMLNRVNPLAFPMGRQASGTQALQAAEVGDGTGVVEGYALDVRRWIECCDGAPPPARARYHVQRVACPGWHQRPRILPNPGTRQILRMW</sequence>
<evidence type="ECO:0000313" key="2">
    <source>
        <dbReference type="Proteomes" id="UP001187192"/>
    </source>
</evidence>
<organism evidence="1 2">
    <name type="scientific">Ficus carica</name>
    <name type="common">Common fig</name>
    <dbReference type="NCBI Taxonomy" id="3494"/>
    <lineage>
        <taxon>Eukaryota</taxon>
        <taxon>Viridiplantae</taxon>
        <taxon>Streptophyta</taxon>
        <taxon>Embryophyta</taxon>
        <taxon>Tracheophyta</taxon>
        <taxon>Spermatophyta</taxon>
        <taxon>Magnoliopsida</taxon>
        <taxon>eudicotyledons</taxon>
        <taxon>Gunneridae</taxon>
        <taxon>Pentapetalae</taxon>
        <taxon>rosids</taxon>
        <taxon>fabids</taxon>
        <taxon>Rosales</taxon>
        <taxon>Moraceae</taxon>
        <taxon>Ficeae</taxon>
        <taxon>Ficus</taxon>
    </lineage>
</organism>
<protein>
    <submittedName>
        <fullName evidence="1">Uncharacterized protein</fullName>
    </submittedName>
</protein>
<accession>A0AA88A9D0</accession>
<comment type="caution">
    <text evidence="1">The sequence shown here is derived from an EMBL/GenBank/DDBJ whole genome shotgun (WGS) entry which is preliminary data.</text>
</comment>
<dbReference type="AlphaFoldDB" id="A0AA88A9D0"/>
<dbReference type="Proteomes" id="UP001187192">
    <property type="component" value="Unassembled WGS sequence"/>
</dbReference>
<gene>
    <name evidence="1" type="ORF">TIFTF001_020798</name>
</gene>
<evidence type="ECO:0000313" key="1">
    <source>
        <dbReference type="EMBL" id="GMN51644.1"/>
    </source>
</evidence>